<evidence type="ECO:0000256" key="1">
    <source>
        <dbReference type="SAM" id="MobiDB-lite"/>
    </source>
</evidence>
<proteinExistence type="predicted"/>
<keyword evidence="3" id="KW-1185">Reference proteome</keyword>
<evidence type="ECO:0000313" key="2">
    <source>
        <dbReference type="EMBL" id="MEQ2257678.1"/>
    </source>
</evidence>
<evidence type="ECO:0000313" key="3">
    <source>
        <dbReference type="Proteomes" id="UP001482620"/>
    </source>
</evidence>
<feature type="region of interest" description="Disordered" evidence="1">
    <location>
        <begin position="1"/>
        <end position="33"/>
    </location>
</feature>
<gene>
    <name evidence="2" type="ORF">ILYODFUR_037223</name>
</gene>
<protein>
    <submittedName>
        <fullName evidence="2">Uncharacterized protein</fullName>
    </submittedName>
</protein>
<organism evidence="2 3">
    <name type="scientific">Ilyodon furcidens</name>
    <name type="common">goldbreast splitfin</name>
    <dbReference type="NCBI Taxonomy" id="33524"/>
    <lineage>
        <taxon>Eukaryota</taxon>
        <taxon>Metazoa</taxon>
        <taxon>Chordata</taxon>
        <taxon>Craniata</taxon>
        <taxon>Vertebrata</taxon>
        <taxon>Euteleostomi</taxon>
        <taxon>Actinopterygii</taxon>
        <taxon>Neopterygii</taxon>
        <taxon>Teleostei</taxon>
        <taxon>Neoteleostei</taxon>
        <taxon>Acanthomorphata</taxon>
        <taxon>Ovalentaria</taxon>
        <taxon>Atherinomorphae</taxon>
        <taxon>Cyprinodontiformes</taxon>
        <taxon>Goodeidae</taxon>
        <taxon>Ilyodon</taxon>
    </lineage>
</organism>
<dbReference type="EMBL" id="JAHRIQ010112332">
    <property type="protein sequence ID" value="MEQ2257678.1"/>
    <property type="molecule type" value="Genomic_DNA"/>
</dbReference>
<sequence length="93" mass="10259">MRRIQEENAGALSTQPIEPESAEPEDPGISTPCSFLHLKHQHLSSIRLTPSSQRRRQLNDLPSQVKTVNLSTPGGSSFDNLLVFPVLVPELLC</sequence>
<dbReference type="Proteomes" id="UP001482620">
    <property type="component" value="Unassembled WGS sequence"/>
</dbReference>
<reference evidence="2 3" key="1">
    <citation type="submission" date="2021-06" db="EMBL/GenBank/DDBJ databases">
        <authorList>
            <person name="Palmer J.M."/>
        </authorList>
    </citation>
    <scope>NUCLEOTIDE SEQUENCE [LARGE SCALE GENOMIC DNA]</scope>
    <source>
        <strain evidence="3">if_2019</strain>
        <tissue evidence="2">Muscle</tissue>
    </source>
</reference>
<comment type="caution">
    <text evidence="2">The sequence shown here is derived from an EMBL/GenBank/DDBJ whole genome shotgun (WGS) entry which is preliminary data.</text>
</comment>
<name>A0ABV0VLT0_9TELE</name>
<accession>A0ABV0VLT0</accession>